<gene>
    <name evidence="1" type="ORF">GHT06_022561</name>
</gene>
<dbReference type="EMBL" id="WJBH02000010">
    <property type="protein sequence ID" value="KAI9552217.1"/>
    <property type="molecule type" value="Genomic_DNA"/>
</dbReference>
<dbReference type="Proteomes" id="UP000820818">
    <property type="component" value="Linkage Group LG10"/>
</dbReference>
<keyword evidence="2" id="KW-1185">Reference proteome</keyword>
<reference evidence="1 2" key="1">
    <citation type="submission" date="2022-05" db="EMBL/GenBank/DDBJ databases">
        <title>A multi-omics perspective on studying reproductive biology in Daphnia sinensis.</title>
        <authorList>
            <person name="Jia J."/>
        </authorList>
    </citation>
    <scope>NUCLEOTIDE SEQUENCE [LARGE SCALE GENOMIC DNA]</scope>
    <source>
        <strain evidence="1 2">WSL</strain>
    </source>
</reference>
<evidence type="ECO:0000313" key="1">
    <source>
        <dbReference type="EMBL" id="KAI9552217.1"/>
    </source>
</evidence>
<proteinExistence type="predicted"/>
<sequence>MRKGTISQEWWSTVKGAIKKKMNWWLLEGWKRERSLKSVGTLSMELLKTHGCLRDEKGNGL</sequence>
<organism evidence="1 2">
    <name type="scientific">Daphnia sinensis</name>
    <dbReference type="NCBI Taxonomy" id="1820382"/>
    <lineage>
        <taxon>Eukaryota</taxon>
        <taxon>Metazoa</taxon>
        <taxon>Ecdysozoa</taxon>
        <taxon>Arthropoda</taxon>
        <taxon>Crustacea</taxon>
        <taxon>Branchiopoda</taxon>
        <taxon>Diplostraca</taxon>
        <taxon>Cladocera</taxon>
        <taxon>Anomopoda</taxon>
        <taxon>Daphniidae</taxon>
        <taxon>Daphnia</taxon>
        <taxon>Daphnia similis group</taxon>
    </lineage>
</organism>
<accession>A0AAD5KIJ7</accession>
<evidence type="ECO:0000313" key="2">
    <source>
        <dbReference type="Proteomes" id="UP000820818"/>
    </source>
</evidence>
<comment type="caution">
    <text evidence="1">The sequence shown here is derived from an EMBL/GenBank/DDBJ whole genome shotgun (WGS) entry which is preliminary data.</text>
</comment>
<dbReference type="AlphaFoldDB" id="A0AAD5KIJ7"/>
<name>A0AAD5KIJ7_9CRUS</name>
<protein>
    <submittedName>
        <fullName evidence="1">Uncharacterized protein</fullName>
    </submittedName>
</protein>